<feature type="compositionally biased region" description="Basic and acidic residues" evidence="2">
    <location>
        <begin position="737"/>
        <end position="756"/>
    </location>
</feature>
<feature type="compositionally biased region" description="Polar residues" evidence="2">
    <location>
        <begin position="167"/>
        <end position="177"/>
    </location>
</feature>
<feature type="compositionally biased region" description="Basic and acidic residues" evidence="2">
    <location>
        <begin position="179"/>
        <end position="188"/>
    </location>
</feature>
<feature type="compositionally biased region" description="Polar residues" evidence="2">
    <location>
        <begin position="819"/>
        <end position="832"/>
    </location>
</feature>
<feature type="compositionally biased region" description="Polar residues" evidence="2">
    <location>
        <begin position="523"/>
        <end position="532"/>
    </location>
</feature>
<feature type="region of interest" description="Disordered" evidence="2">
    <location>
        <begin position="695"/>
        <end position="757"/>
    </location>
</feature>
<feature type="region of interest" description="Disordered" evidence="2">
    <location>
        <begin position="60"/>
        <end position="80"/>
    </location>
</feature>
<evidence type="ECO:0000313" key="4">
    <source>
        <dbReference type="Proteomes" id="UP000799440"/>
    </source>
</evidence>
<feature type="region of interest" description="Disordered" evidence="2">
    <location>
        <begin position="158"/>
        <end position="199"/>
    </location>
</feature>
<sequence length="860" mass="94597">MATVLVSPAAHAVLPPFDIYEDEDRILGENPETTHHGKLYDQEAAFLDTNGIIPSIEHEAAMDSSEPEPYSSAYTTRSPTLERSQLRRASGLTTTSLISSLPSELSIASKPVTPAYNPDGFPKSNRPMFRNPASVRAMQMASPPPLPAFESPRDRLKGSYKFATPSRPVSANGSVRSASRRESMHKMSQDLAQSPKATAGPQQHLPLVLLHVTILPMQLPYQPEVMAKVMPAWLHSNFKLLEEKLQDVVLMRRGLLIPHPNDEYDLLEERILETLELKPPRLLKCGHFLSPADESDEVEDDTSVTGDETGRGSRMSGGTVTAEDDVDYTSAAPGNSPGCSECDRYAHRPGSGVGAGNKRWDIKVYAANGLMRAGAWAAAWKEMERCDVEISPWVPLEVKESIEEKVKEDQERDRQRKLYEAEIQRLVEEERARQRLQEAETERRAEEQILQEKAAAQAVEDAHKMEQIGETLKQALVETLEEKVANVQELIRKEFAAQAGAKVQAALEHSQILDTRVGVDTLPSHTATSHGQLPTDGREAQTRSRSRNSRRDTETVTGVEEIPLGTLLKNYIFLLAQDRRDLVLVVLAALVIFLTTTIHTPLQPAMNLHEPLIVEDPDYLSGPGINSGMISTTTLTTRHIHVSTATVTATSISTTTVTQVEQLRIEEIASPAEQFEPLVETKTISLVHQISGTMQAQQNSAGPISGVEIDTTTTDEESSDSEVHEAVTDDPVAAHAEAQDSHQEPAPKDSPPKNEEPNLLAEEPLVKQDDPTKAGNHMPAHPFQSPVSLDILTHSPRFSGSAMNDYNPPPFTKSADAPESTQTPAHDTTARQDQLVCQPQPKPHPFLKLQNMCLTTDPIA</sequence>
<evidence type="ECO:0008006" key="5">
    <source>
        <dbReference type="Google" id="ProtNLM"/>
    </source>
</evidence>
<feature type="region of interest" description="Disordered" evidence="2">
    <location>
        <begin position="521"/>
        <end position="556"/>
    </location>
</feature>
<evidence type="ECO:0000256" key="1">
    <source>
        <dbReference type="SAM" id="Coils"/>
    </source>
</evidence>
<accession>A0A6A6VJX9</accession>
<dbReference type="EMBL" id="MU006566">
    <property type="protein sequence ID" value="KAF2749501.1"/>
    <property type="molecule type" value="Genomic_DNA"/>
</dbReference>
<feature type="compositionally biased region" description="Acidic residues" evidence="2">
    <location>
        <begin position="293"/>
        <end position="302"/>
    </location>
</feature>
<organism evidence="3 4">
    <name type="scientific">Sporormia fimetaria CBS 119925</name>
    <dbReference type="NCBI Taxonomy" id="1340428"/>
    <lineage>
        <taxon>Eukaryota</taxon>
        <taxon>Fungi</taxon>
        <taxon>Dikarya</taxon>
        <taxon>Ascomycota</taxon>
        <taxon>Pezizomycotina</taxon>
        <taxon>Dothideomycetes</taxon>
        <taxon>Pleosporomycetidae</taxon>
        <taxon>Pleosporales</taxon>
        <taxon>Sporormiaceae</taxon>
        <taxon>Sporormia</taxon>
    </lineage>
</organism>
<feature type="region of interest" description="Disordered" evidence="2">
    <location>
        <begin position="794"/>
        <end position="832"/>
    </location>
</feature>
<gene>
    <name evidence="3" type="ORF">M011DRAFT_484917</name>
</gene>
<name>A0A6A6VJX9_9PLEO</name>
<protein>
    <recommendedName>
        <fullName evidence="5">Pathway-specific nitrogen regulator</fullName>
    </recommendedName>
</protein>
<dbReference type="OrthoDB" id="5369448at2759"/>
<keyword evidence="1" id="KW-0175">Coiled coil</keyword>
<keyword evidence="4" id="KW-1185">Reference proteome</keyword>
<dbReference type="AlphaFoldDB" id="A0A6A6VJX9"/>
<feature type="region of interest" description="Disordered" evidence="2">
    <location>
        <begin position="293"/>
        <end position="321"/>
    </location>
</feature>
<dbReference type="Proteomes" id="UP000799440">
    <property type="component" value="Unassembled WGS sequence"/>
</dbReference>
<feature type="coiled-coil region" evidence="1">
    <location>
        <begin position="419"/>
        <end position="497"/>
    </location>
</feature>
<proteinExistence type="predicted"/>
<evidence type="ECO:0000256" key="2">
    <source>
        <dbReference type="SAM" id="MobiDB-lite"/>
    </source>
</evidence>
<reference evidence="3" key="1">
    <citation type="journal article" date="2020" name="Stud. Mycol.">
        <title>101 Dothideomycetes genomes: a test case for predicting lifestyles and emergence of pathogens.</title>
        <authorList>
            <person name="Haridas S."/>
            <person name="Albert R."/>
            <person name="Binder M."/>
            <person name="Bloem J."/>
            <person name="Labutti K."/>
            <person name="Salamov A."/>
            <person name="Andreopoulos B."/>
            <person name="Baker S."/>
            <person name="Barry K."/>
            <person name="Bills G."/>
            <person name="Bluhm B."/>
            <person name="Cannon C."/>
            <person name="Castanera R."/>
            <person name="Culley D."/>
            <person name="Daum C."/>
            <person name="Ezra D."/>
            <person name="Gonzalez J."/>
            <person name="Henrissat B."/>
            <person name="Kuo A."/>
            <person name="Liang C."/>
            <person name="Lipzen A."/>
            <person name="Lutzoni F."/>
            <person name="Magnuson J."/>
            <person name="Mondo S."/>
            <person name="Nolan M."/>
            <person name="Ohm R."/>
            <person name="Pangilinan J."/>
            <person name="Park H.-J."/>
            <person name="Ramirez L."/>
            <person name="Alfaro M."/>
            <person name="Sun H."/>
            <person name="Tritt A."/>
            <person name="Yoshinaga Y."/>
            <person name="Zwiers L.-H."/>
            <person name="Turgeon B."/>
            <person name="Goodwin S."/>
            <person name="Spatafora J."/>
            <person name="Crous P."/>
            <person name="Grigoriev I."/>
        </authorList>
    </citation>
    <scope>NUCLEOTIDE SEQUENCE</scope>
    <source>
        <strain evidence="3">CBS 119925</strain>
    </source>
</reference>
<evidence type="ECO:0000313" key="3">
    <source>
        <dbReference type="EMBL" id="KAF2749501.1"/>
    </source>
</evidence>